<dbReference type="RefSeq" id="XP_011291104.2">
    <property type="nucleotide sequence ID" value="XM_011292802.3"/>
</dbReference>
<accession>A0A9J7D5D1</accession>
<evidence type="ECO:0000313" key="1">
    <source>
        <dbReference type="Proteomes" id="UP001652621"/>
    </source>
</evidence>
<proteinExistence type="predicted"/>
<dbReference type="OrthoDB" id="7881106at2759"/>
<sequence>MFKQICFGMRRSIISNTMRSPNYPIVANRKRNFSDDIDLPIGGGLEKLQGSFKEESYFQSRNYNLLKNIRDHGAELSCDSSLGDWREFEKASSKTSLSGTSSLNRHKNCLEEAFFVNEQTECSQLIKEKICRDSKETEEIESQGRN</sequence>
<protein>
    <submittedName>
        <fullName evidence="2">Uncharacterized protein LOC101896921</fullName>
    </submittedName>
</protein>
<dbReference type="AlphaFoldDB" id="A0A9J7D5D1"/>
<dbReference type="VEuPathDB" id="VectorBase:MDOMA2_014096"/>
<reference evidence="2" key="1">
    <citation type="submission" date="2025-08" db="UniProtKB">
        <authorList>
            <consortium name="RefSeq"/>
        </authorList>
    </citation>
    <scope>IDENTIFICATION</scope>
    <source>
        <strain evidence="2">Aabys</strain>
        <tissue evidence="2">Whole body</tissue>
    </source>
</reference>
<organism evidence="1 2">
    <name type="scientific">Musca domestica</name>
    <name type="common">House fly</name>
    <dbReference type="NCBI Taxonomy" id="7370"/>
    <lineage>
        <taxon>Eukaryota</taxon>
        <taxon>Metazoa</taxon>
        <taxon>Ecdysozoa</taxon>
        <taxon>Arthropoda</taxon>
        <taxon>Hexapoda</taxon>
        <taxon>Insecta</taxon>
        <taxon>Pterygota</taxon>
        <taxon>Neoptera</taxon>
        <taxon>Endopterygota</taxon>
        <taxon>Diptera</taxon>
        <taxon>Brachycera</taxon>
        <taxon>Muscomorpha</taxon>
        <taxon>Muscoidea</taxon>
        <taxon>Muscidae</taxon>
        <taxon>Musca</taxon>
    </lineage>
</organism>
<dbReference type="KEGG" id="mde:101896921"/>
<gene>
    <name evidence="2" type="primary">LOC101896921</name>
</gene>
<keyword evidence="1" id="KW-1185">Reference proteome</keyword>
<evidence type="ECO:0000313" key="2">
    <source>
        <dbReference type="RefSeq" id="XP_011291104.2"/>
    </source>
</evidence>
<dbReference type="GeneID" id="101896921"/>
<dbReference type="Proteomes" id="UP001652621">
    <property type="component" value="Unplaced"/>
</dbReference>
<name>A0A9J7D5D1_MUSDO</name>